<dbReference type="SMART" id="SM00382">
    <property type="entry name" value="AAA"/>
    <property type="match status" value="1"/>
</dbReference>
<dbReference type="FunFam" id="3.40.50.300:FF:000093">
    <property type="entry name" value="Fidgetin-like 1"/>
    <property type="match status" value="1"/>
</dbReference>
<proteinExistence type="inferred from homology"/>
<dbReference type="EMBL" id="MU404354">
    <property type="protein sequence ID" value="KAI1612499.1"/>
    <property type="molecule type" value="Genomic_DNA"/>
</dbReference>
<protein>
    <submittedName>
        <fullName evidence="6">Adenosinetriphosphatase</fullName>
    </submittedName>
</protein>
<reference evidence="6" key="1">
    <citation type="journal article" date="2022" name="bioRxiv">
        <title>Deciphering the potential niche of two novel black yeast fungi from a biological soil crust based on their genomes, phenotypes, and melanin regulation.</title>
        <authorList>
            <consortium name="DOE Joint Genome Institute"/>
            <person name="Carr E.C."/>
            <person name="Barton Q."/>
            <person name="Grambo S."/>
            <person name="Sullivan M."/>
            <person name="Renfro C.M."/>
            <person name="Kuo A."/>
            <person name="Pangilinan J."/>
            <person name="Lipzen A."/>
            <person name="Keymanesh K."/>
            <person name="Savage E."/>
            <person name="Barry K."/>
            <person name="Grigoriev I.V."/>
            <person name="Riekhof W.R."/>
            <person name="Harris S.S."/>
        </authorList>
    </citation>
    <scope>NUCLEOTIDE SEQUENCE</scope>
    <source>
        <strain evidence="6">JF 03-4F</strain>
    </source>
</reference>
<feature type="compositionally biased region" description="Basic and acidic residues" evidence="4">
    <location>
        <begin position="398"/>
        <end position="416"/>
    </location>
</feature>
<sequence length="776" mass="85939">MMRSKPASSMQKTYDESYLQCSTAVFFEGQGNEAEALRYYKAYKLPMNYAPKSETERALYDSLKQLETQCQERLSRQEAGTTTPKEEKLRRLEKQRLDSHTQFDRSAPSWLGDETVPPLQMSELPAATPPLPWRPSLGPTRSSDTVARDSASQSSRTSPIVPTSKVSRSPSPDHGRKTMRTTLRSEKKGFRKYRSAPNRDRLPDTMRAAGLAWESQAPRTSQQSPRPESDPTIEARLSATAARRSIDQDAVARHEEQRRSTSTLSAADTLPSQTWRDLSHGSQAQSTMQRSMESLKITSESVPSLIDFDPEPERPPLPPPHGSSGVPGISKARTASPSAPARPVEISYRKEYPPRTLKVPAPLANNILDRAYQRPGTATSSSGISRKPVGHESTTFEGRGRSPRRDNHSDTEEDASKQTPRPLRRARATRTESAKTITPPSTDAESLEDDGPGSSEEKRTAKILKGLPKGLDENAAKQILNEIVVKGDEVHWEDVAGLNPAKKALKEAVVYPFLRPDLFMGLREPARGMLLFGPPGTGKTMLARAVATESKSTFFAISASSLTSKWHGESEKLVRALFALAKALAPSIIFVDEIDSLLSARSGSSEHEASRRSKTEFLIQWSDLQRAAAGRDTTIGDATRVLVLAATNCPWDIDEAARRRFVRRQYIPLPEAETRETQIRTLLGHQKHDMSEDDIQRLVLMTEGYSGSDITALAKDAAMGPLRHLGEALLYTPKEQIRPINMHDFQASLISIRPSVSKKGLEEFEKWANDFGERGG</sequence>
<dbReference type="Pfam" id="PF09336">
    <property type="entry name" value="Vps4_C"/>
    <property type="match status" value="1"/>
</dbReference>
<feature type="compositionally biased region" description="Basic and acidic residues" evidence="4">
    <location>
        <begin position="244"/>
        <end position="259"/>
    </location>
</feature>
<dbReference type="InterPro" id="IPR041569">
    <property type="entry name" value="AAA_lid_3"/>
</dbReference>
<dbReference type="Pfam" id="PF17862">
    <property type="entry name" value="AAA_lid_3"/>
    <property type="match status" value="1"/>
</dbReference>
<evidence type="ECO:0000313" key="6">
    <source>
        <dbReference type="EMBL" id="KAI1612499.1"/>
    </source>
</evidence>
<gene>
    <name evidence="6" type="ORF">EDD36DRAFT_456881</name>
</gene>
<dbReference type="Gene3D" id="1.10.8.60">
    <property type="match status" value="1"/>
</dbReference>
<dbReference type="Gene3D" id="3.40.50.300">
    <property type="entry name" value="P-loop containing nucleotide triphosphate hydrolases"/>
    <property type="match status" value="1"/>
</dbReference>
<dbReference type="GO" id="GO:0005524">
    <property type="term" value="F:ATP binding"/>
    <property type="evidence" value="ECO:0007669"/>
    <property type="project" value="UniProtKB-KW"/>
</dbReference>
<dbReference type="InterPro" id="IPR015415">
    <property type="entry name" value="Spast_Vps4_C"/>
</dbReference>
<dbReference type="Proteomes" id="UP001203852">
    <property type="component" value="Unassembled WGS sequence"/>
</dbReference>
<organism evidence="6 7">
    <name type="scientific">Exophiala viscosa</name>
    <dbReference type="NCBI Taxonomy" id="2486360"/>
    <lineage>
        <taxon>Eukaryota</taxon>
        <taxon>Fungi</taxon>
        <taxon>Dikarya</taxon>
        <taxon>Ascomycota</taxon>
        <taxon>Pezizomycotina</taxon>
        <taxon>Eurotiomycetes</taxon>
        <taxon>Chaetothyriomycetidae</taxon>
        <taxon>Chaetothyriales</taxon>
        <taxon>Herpotrichiellaceae</taxon>
        <taxon>Exophiala</taxon>
    </lineage>
</organism>
<keyword evidence="2" id="KW-0547">Nucleotide-binding</keyword>
<dbReference type="InterPro" id="IPR003960">
    <property type="entry name" value="ATPase_AAA_CS"/>
</dbReference>
<dbReference type="CDD" id="cd19509">
    <property type="entry name" value="RecA-like_VPS4-like"/>
    <property type="match status" value="1"/>
</dbReference>
<dbReference type="Pfam" id="PF00004">
    <property type="entry name" value="AAA"/>
    <property type="match status" value="1"/>
</dbReference>
<evidence type="ECO:0000256" key="4">
    <source>
        <dbReference type="SAM" id="MobiDB-lite"/>
    </source>
</evidence>
<dbReference type="FunFam" id="1.10.8.60:FF:000022">
    <property type="entry name" value="Fidgetin like 1"/>
    <property type="match status" value="1"/>
</dbReference>
<comment type="similarity">
    <text evidence="1">Belongs to the AAA ATPase family.</text>
</comment>
<feature type="domain" description="AAA+ ATPase" evidence="5">
    <location>
        <begin position="525"/>
        <end position="671"/>
    </location>
</feature>
<name>A0AAN6DW44_9EURO</name>
<dbReference type="PROSITE" id="PS00674">
    <property type="entry name" value="AAA"/>
    <property type="match status" value="1"/>
</dbReference>
<dbReference type="InterPro" id="IPR003593">
    <property type="entry name" value="AAA+_ATPase"/>
</dbReference>
<feature type="region of interest" description="Disordered" evidence="4">
    <location>
        <begin position="97"/>
        <end position="457"/>
    </location>
</feature>
<dbReference type="PANTHER" id="PTHR23074:SF17">
    <property type="entry name" value="FIDGETIN-LIKE PROTEIN 1"/>
    <property type="match status" value="1"/>
</dbReference>
<feature type="compositionally biased region" description="Polar residues" evidence="4">
    <location>
        <begin position="260"/>
        <end position="302"/>
    </location>
</feature>
<evidence type="ECO:0000259" key="5">
    <source>
        <dbReference type="SMART" id="SM00382"/>
    </source>
</evidence>
<feature type="compositionally biased region" description="Polar residues" evidence="4">
    <location>
        <begin position="217"/>
        <end position="226"/>
    </location>
</feature>
<dbReference type="AlphaFoldDB" id="A0AAN6DW44"/>
<dbReference type="InterPro" id="IPR050304">
    <property type="entry name" value="MT-severing_AAA_ATPase"/>
</dbReference>
<evidence type="ECO:0000256" key="3">
    <source>
        <dbReference type="ARBA" id="ARBA00022840"/>
    </source>
</evidence>
<evidence type="ECO:0000313" key="7">
    <source>
        <dbReference type="Proteomes" id="UP001203852"/>
    </source>
</evidence>
<evidence type="ECO:0000256" key="2">
    <source>
        <dbReference type="ARBA" id="ARBA00022741"/>
    </source>
</evidence>
<dbReference type="SUPFAM" id="SSF52540">
    <property type="entry name" value="P-loop containing nucleoside triphosphate hydrolases"/>
    <property type="match status" value="1"/>
</dbReference>
<dbReference type="GO" id="GO:0016887">
    <property type="term" value="F:ATP hydrolysis activity"/>
    <property type="evidence" value="ECO:0007669"/>
    <property type="project" value="InterPro"/>
</dbReference>
<feature type="compositionally biased region" description="Polar residues" evidence="4">
    <location>
        <begin position="139"/>
        <end position="170"/>
    </location>
</feature>
<dbReference type="PANTHER" id="PTHR23074">
    <property type="entry name" value="AAA DOMAIN-CONTAINING"/>
    <property type="match status" value="1"/>
</dbReference>
<evidence type="ECO:0000256" key="1">
    <source>
        <dbReference type="ARBA" id="ARBA00006914"/>
    </source>
</evidence>
<keyword evidence="7" id="KW-1185">Reference proteome</keyword>
<feature type="compositionally biased region" description="Polar residues" evidence="4">
    <location>
        <begin position="434"/>
        <end position="444"/>
    </location>
</feature>
<feature type="compositionally biased region" description="Low complexity" evidence="4">
    <location>
        <begin position="332"/>
        <end position="343"/>
    </location>
</feature>
<dbReference type="InterPro" id="IPR003959">
    <property type="entry name" value="ATPase_AAA_core"/>
</dbReference>
<accession>A0AAN6DW44</accession>
<comment type="caution">
    <text evidence="6">The sequence shown here is derived from an EMBL/GenBank/DDBJ whole genome shotgun (WGS) entry which is preliminary data.</text>
</comment>
<dbReference type="InterPro" id="IPR027417">
    <property type="entry name" value="P-loop_NTPase"/>
</dbReference>
<keyword evidence="3" id="KW-0067">ATP-binding</keyword>